<dbReference type="OrthoDB" id="2443884at2759"/>
<reference evidence="1" key="1">
    <citation type="submission" date="2021-06" db="EMBL/GenBank/DDBJ databases">
        <authorList>
            <person name="Kallberg Y."/>
            <person name="Tangrot J."/>
            <person name="Rosling A."/>
        </authorList>
    </citation>
    <scope>NUCLEOTIDE SEQUENCE</scope>
    <source>
        <strain evidence="1">MT106</strain>
    </source>
</reference>
<dbReference type="AlphaFoldDB" id="A0A9N9CTG1"/>
<proteinExistence type="predicted"/>
<comment type="caution">
    <text evidence="1">The sequence shown here is derived from an EMBL/GenBank/DDBJ whole genome shotgun (WGS) entry which is preliminary data.</text>
</comment>
<accession>A0A9N9CTG1</accession>
<keyword evidence="2" id="KW-1185">Reference proteome</keyword>
<protein>
    <submittedName>
        <fullName evidence="1">12258_t:CDS:1</fullName>
    </submittedName>
</protein>
<dbReference type="PANTHER" id="PTHR45737">
    <property type="entry name" value="VON WILLEBRAND FACTOR A DOMAIN-CONTAINING PROTEIN 5A"/>
    <property type="match status" value="1"/>
</dbReference>
<evidence type="ECO:0000313" key="1">
    <source>
        <dbReference type="EMBL" id="CAG8613698.1"/>
    </source>
</evidence>
<dbReference type="EMBL" id="CAJVPL010002556">
    <property type="protein sequence ID" value="CAG8613698.1"/>
    <property type="molecule type" value="Genomic_DNA"/>
</dbReference>
<name>A0A9N9CTG1_9GLOM</name>
<sequence length="332" mass="37124">SSIISFSWNSSQKNESKVRQAPNSIPAIYSGVRVVVYAILAKGIEPKKIINLSAQSPDSPIKLDVKVDPVTLQGSKIHTLAARKLIQDLEEGASYLHADSTGKEKVFNNLVKKQIINLGITFSLASRHTSFLAINEKTNSEIARSETLKQKREVPGHVRTFARKSAIIPRSLNFSATSGRMEKLDNNNVSIMSMSDEDELTSPILPVSVPSLQAQKQELSPPFDIKSPNIETLYEFLKFQSFDGKFVAKNSNFSSLFSGHDSMKDEDSVWTTAVAMAYLEIVMKEFKEEWELCFEKAERALTDLIGKNDESKKVENILAEAHEWVQKWVASK</sequence>
<gene>
    <name evidence="1" type="ORF">AGERDE_LOCUS9722</name>
</gene>
<feature type="non-terminal residue" evidence="1">
    <location>
        <position position="1"/>
    </location>
</feature>
<evidence type="ECO:0000313" key="2">
    <source>
        <dbReference type="Proteomes" id="UP000789831"/>
    </source>
</evidence>
<dbReference type="Proteomes" id="UP000789831">
    <property type="component" value="Unassembled WGS sequence"/>
</dbReference>
<dbReference type="PANTHER" id="PTHR45737:SF6">
    <property type="entry name" value="VON WILLEBRAND FACTOR A DOMAIN-CONTAINING PROTEIN 5A"/>
    <property type="match status" value="1"/>
</dbReference>
<organism evidence="1 2">
    <name type="scientific">Ambispora gerdemannii</name>
    <dbReference type="NCBI Taxonomy" id="144530"/>
    <lineage>
        <taxon>Eukaryota</taxon>
        <taxon>Fungi</taxon>
        <taxon>Fungi incertae sedis</taxon>
        <taxon>Mucoromycota</taxon>
        <taxon>Glomeromycotina</taxon>
        <taxon>Glomeromycetes</taxon>
        <taxon>Archaeosporales</taxon>
        <taxon>Ambisporaceae</taxon>
        <taxon>Ambispora</taxon>
    </lineage>
</organism>